<proteinExistence type="predicted"/>
<gene>
    <name evidence="3" type="ORF">GIB67_033622</name>
</gene>
<reference evidence="3 4" key="1">
    <citation type="journal article" date="2020" name="IScience">
        <title>Genome Sequencing of the Endangered Kingdonia uniflora (Circaeasteraceae, Ranunculales) Reveals Potential Mechanisms of Evolutionary Specialization.</title>
        <authorList>
            <person name="Sun Y."/>
            <person name="Deng T."/>
            <person name="Zhang A."/>
            <person name="Moore M.J."/>
            <person name="Landis J.B."/>
            <person name="Lin N."/>
            <person name="Zhang H."/>
            <person name="Zhang X."/>
            <person name="Huang J."/>
            <person name="Zhang X."/>
            <person name="Sun H."/>
            <person name="Wang H."/>
        </authorList>
    </citation>
    <scope>NUCLEOTIDE SEQUENCE [LARGE SCALE GENOMIC DNA]</scope>
    <source>
        <strain evidence="3">TB1705</strain>
        <tissue evidence="3">Leaf</tissue>
    </source>
</reference>
<dbReference type="Gene3D" id="3.80.10.10">
    <property type="entry name" value="Ribonuclease Inhibitor"/>
    <property type="match status" value="2"/>
</dbReference>
<name>A0A7J7LAN5_9MAGN</name>
<feature type="compositionally biased region" description="Basic and acidic residues" evidence="1">
    <location>
        <begin position="107"/>
        <end position="119"/>
    </location>
</feature>
<feature type="region of interest" description="Disordered" evidence="1">
    <location>
        <begin position="94"/>
        <end position="122"/>
    </location>
</feature>
<evidence type="ECO:0000256" key="1">
    <source>
        <dbReference type="SAM" id="MobiDB-lite"/>
    </source>
</evidence>
<dbReference type="PANTHER" id="PTHR47186">
    <property type="entry name" value="LEUCINE-RICH REPEAT-CONTAINING PROTEIN 57"/>
    <property type="match status" value="1"/>
</dbReference>
<evidence type="ECO:0000259" key="2">
    <source>
        <dbReference type="Pfam" id="PF25019"/>
    </source>
</evidence>
<evidence type="ECO:0000313" key="4">
    <source>
        <dbReference type="Proteomes" id="UP000541444"/>
    </source>
</evidence>
<feature type="domain" description="R13L1/DRL21-like LRR repeat region" evidence="2">
    <location>
        <begin position="342"/>
        <end position="400"/>
    </location>
</feature>
<comment type="caution">
    <text evidence="3">The sequence shown here is derived from an EMBL/GenBank/DDBJ whole genome shotgun (WGS) entry which is preliminary data.</text>
</comment>
<dbReference type="OrthoDB" id="2018313at2759"/>
<evidence type="ECO:0000313" key="3">
    <source>
        <dbReference type="EMBL" id="KAF6139618.1"/>
    </source>
</evidence>
<feature type="domain" description="R13L1/DRL21-like LRR repeat region" evidence="2">
    <location>
        <begin position="138"/>
        <end position="216"/>
    </location>
</feature>
<accession>A0A7J7LAN5</accession>
<dbReference type="SUPFAM" id="SSF52058">
    <property type="entry name" value="L domain-like"/>
    <property type="match status" value="1"/>
</dbReference>
<keyword evidence="4" id="KW-1185">Reference proteome</keyword>
<dbReference type="EMBL" id="JACGCM010002460">
    <property type="protein sequence ID" value="KAF6139618.1"/>
    <property type="molecule type" value="Genomic_DNA"/>
</dbReference>
<dbReference type="AlphaFoldDB" id="A0A7J7LAN5"/>
<dbReference type="Pfam" id="PF25019">
    <property type="entry name" value="LRR_R13L1-DRL21"/>
    <property type="match status" value="2"/>
</dbReference>
<protein>
    <recommendedName>
        <fullName evidence="2">R13L1/DRL21-like LRR repeat region domain-containing protein</fullName>
    </recommendedName>
</protein>
<organism evidence="3 4">
    <name type="scientific">Kingdonia uniflora</name>
    <dbReference type="NCBI Taxonomy" id="39325"/>
    <lineage>
        <taxon>Eukaryota</taxon>
        <taxon>Viridiplantae</taxon>
        <taxon>Streptophyta</taxon>
        <taxon>Embryophyta</taxon>
        <taxon>Tracheophyta</taxon>
        <taxon>Spermatophyta</taxon>
        <taxon>Magnoliopsida</taxon>
        <taxon>Ranunculales</taxon>
        <taxon>Circaeasteraceae</taxon>
        <taxon>Kingdonia</taxon>
    </lineage>
</organism>
<dbReference type="PANTHER" id="PTHR47186:SF30">
    <property type="entry name" value="EF-HAND DOMAIN-CONTAINING PROTEIN"/>
    <property type="match status" value="1"/>
</dbReference>
<dbReference type="InterPro" id="IPR032675">
    <property type="entry name" value="LRR_dom_sf"/>
</dbReference>
<dbReference type="Proteomes" id="UP000541444">
    <property type="component" value="Unassembled WGS sequence"/>
</dbReference>
<sequence length="432" mass="49423">MEDVLDEWRITILNSEIAAEESSAPDDARTGKKKDVSYEMEDMLDEWRTKILKSEIAANESSAPDDARTGKKKEAILKDKEYLTHLELRFNDDDEAVKNDDDDDDEALKNDDDEAVKSDDNDEALSLKSSRFDLLEALNNDDEPVQSVLEYLEPHPNLENLGIVFYNGSKFPSWMEFPNWEGRSIMLRQLRIMSCKKLKVLPALGRLEFLEDLYLFELYSVSAMGLEVLGVLKNGDSSAAPVIAFPNLKKLTIWNMKHWEEWVIKTTVNITVMPLLQELFIYDCPMLKSLPCQILSSSLREMTIDSCPYLEVSYLPPFLENLKLKKDAGSLSISLPIQNGLHSNLKSLAIWYSPHSTLPQGLSQLNALKTLKIRYCDSLTRIPDELQHLTSLQKLKIYKCPILRPRCKKEVGEDWSIISHIPNIQIDLEKIQ</sequence>
<dbReference type="InterPro" id="IPR056789">
    <property type="entry name" value="LRR_R13L1-DRL21"/>
</dbReference>